<comment type="caution">
    <text evidence="9">The sequence shown here is derived from an EMBL/GenBank/DDBJ whole genome shotgun (WGS) entry which is preliminary data.</text>
</comment>
<evidence type="ECO:0000259" key="8">
    <source>
        <dbReference type="Pfam" id="PF02837"/>
    </source>
</evidence>
<dbReference type="PANTHER" id="PTHR46323:SF2">
    <property type="entry name" value="BETA-GALACTOSIDASE"/>
    <property type="match status" value="1"/>
</dbReference>
<evidence type="ECO:0000256" key="3">
    <source>
        <dbReference type="ARBA" id="ARBA00012756"/>
    </source>
</evidence>
<name>A0A926IAR6_9FIRM</name>
<dbReference type="InterPro" id="IPR013783">
    <property type="entry name" value="Ig-like_fold"/>
</dbReference>
<proteinExistence type="inferred from homology"/>
<dbReference type="EMBL" id="JACRSY010000038">
    <property type="protein sequence ID" value="MBC8581165.1"/>
    <property type="molecule type" value="Genomic_DNA"/>
</dbReference>
<dbReference type="InterPro" id="IPR006103">
    <property type="entry name" value="Glyco_hydro_2_cat"/>
</dbReference>
<dbReference type="RefSeq" id="WP_249333954.1">
    <property type="nucleotide sequence ID" value="NZ_JACRSY010000038.1"/>
</dbReference>
<accession>A0A926IAR6</accession>
<feature type="domain" description="Glycosyl hydrolases family 2 sugar binding" evidence="8">
    <location>
        <begin position="90"/>
        <end position="205"/>
    </location>
</feature>
<dbReference type="EC" id="3.2.1.23" evidence="3"/>
<dbReference type="InterPro" id="IPR008979">
    <property type="entry name" value="Galactose-bd-like_sf"/>
</dbReference>
<dbReference type="InterPro" id="IPR050347">
    <property type="entry name" value="Bact_Beta-galactosidase"/>
</dbReference>
<evidence type="ECO:0000256" key="5">
    <source>
        <dbReference type="ARBA" id="ARBA00023295"/>
    </source>
</evidence>
<evidence type="ECO:0000256" key="4">
    <source>
        <dbReference type="ARBA" id="ARBA00022801"/>
    </source>
</evidence>
<dbReference type="InterPro" id="IPR036156">
    <property type="entry name" value="Beta-gal/glucu_dom_sf"/>
</dbReference>
<dbReference type="GO" id="GO:0004565">
    <property type="term" value="F:beta-galactosidase activity"/>
    <property type="evidence" value="ECO:0007669"/>
    <property type="project" value="UniProtKB-EC"/>
</dbReference>
<organism evidence="9 10">
    <name type="scientific">Zhenhengia yiwuensis</name>
    <dbReference type="NCBI Taxonomy" id="2763666"/>
    <lineage>
        <taxon>Bacteria</taxon>
        <taxon>Bacillati</taxon>
        <taxon>Bacillota</taxon>
        <taxon>Clostridia</taxon>
        <taxon>Lachnospirales</taxon>
        <taxon>Lachnospiraceae</taxon>
        <taxon>Zhenhengia</taxon>
    </lineage>
</organism>
<evidence type="ECO:0000313" key="10">
    <source>
        <dbReference type="Proteomes" id="UP000655830"/>
    </source>
</evidence>
<dbReference type="InterPro" id="IPR006102">
    <property type="entry name" value="Ig-like_GH2"/>
</dbReference>
<dbReference type="SUPFAM" id="SSF49785">
    <property type="entry name" value="Galactose-binding domain-like"/>
    <property type="match status" value="1"/>
</dbReference>
<dbReference type="InterPro" id="IPR006104">
    <property type="entry name" value="Glyco_hydro_2_N"/>
</dbReference>
<evidence type="ECO:0000259" key="6">
    <source>
        <dbReference type="Pfam" id="PF00703"/>
    </source>
</evidence>
<dbReference type="Pfam" id="PF02836">
    <property type="entry name" value="Glyco_hydro_2_C"/>
    <property type="match status" value="1"/>
</dbReference>
<dbReference type="AlphaFoldDB" id="A0A926IAR6"/>
<dbReference type="Proteomes" id="UP000655830">
    <property type="component" value="Unassembled WGS sequence"/>
</dbReference>
<evidence type="ECO:0000256" key="2">
    <source>
        <dbReference type="ARBA" id="ARBA00007401"/>
    </source>
</evidence>
<dbReference type="Gene3D" id="2.60.120.260">
    <property type="entry name" value="Galactose-binding domain-like"/>
    <property type="match status" value="1"/>
</dbReference>
<comment type="catalytic activity">
    <reaction evidence="1">
        <text>Hydrolysis of terminal non-reducing beta-D-galactose residues in beta-D-galactosides.</text>
        <dbReference type="EC" id="3.2.1.23"/>
    </reaction>
</comment>
<keyword evidence="10" id="KW-1185">Reference proteome</keyword>
<evidence type="ECO:0000256" key="1">
    <source>
        <dbReference type="ARBA" id="ARBA00001412"/>
    </source>
</evidence>
<keyword evidence="4" id="KW-0378">Hydrolase</keyword>
<reference evidence="9" key="1">
    <citation type="submission" date="2020-08" db="EMBL/GenBank/DDBJ databases">
        <title>Genome public.</title>
        <authorList>
            <person name="Liu C."/>
            <person name="Sun Q."/>
        </authorList>
    </citation>
    <scope>NUCLEOTIDE SEQUENCE</scope>
    <source>
        <strain evidence="9">NSJ-12</strain>
    </source>
</reference>
<gene>
    <name evidence="9" type="ORF">H8718_16730</name>
</gene>
<dbReference type="Gene3D" id="2.60.40.10">
    <property type="entry name" value="Immunoglobulins"/>
    <property type="match status" value="1"/>
</dbReference>
<dbReference type="SUPFAM" id="SSF51445">
    <property type="entry name" value="(Trans)glycosidases"/>
    <property type="match status" value="1"/>
</dbReference>
<sequence length="1035" mass="119473">MIRKADFINKVWQTPLLPPIPAQLEGSSCSSLCLTNRIKNEWQFLFEEIKDIPSPFAKNQDYDFNTVDEIKWDEIIVPSSLIMQGYDIQNNVEYYYRRKITIPKEYAQNRVFLRFEGVYSNARIWVNNQYIKTHVGGFTSWDCDITALAQEEEVTLIVGVADIEGDHPGVWNPNGQVISDSAWASYYAHHNIGGILRDITLYALPKNYIARTHIDTILDDAYNDAVLKIDLQLYTNNEPIQIKAELLDEHNQLMVSEIHSIDLSYLDTWTFPKDQLIMHPDENWKAENQEAYENDRKFEARYIDQDSDKPYECNTYSVCLEMDVEGAKLWDAEHPHLYKVKISLWDGHVMLQENHHKVGFRQICYGGMRHTDANKVYINGHEIKLRGVCRHDVSHLYGRSLTKEDIRNEILAYKKNNINHIRTSHYPASQYLLDVCDELGIYVEQENSACFKGDNGYDIYNPPQDFVNSFAEMIESSRNHPSVIIWSLANESGFERTYAFRTEYDYVKIEDPTRPVIFSYPYTVKSNPVPYDLYSQHYASVTGLLGNDKMPILHDEFAHVACYNLEDLIRDNSCRETWGESIKKGWENIFKTDGALGCAIWGGIDDVFYIPEGTSESHQHHSKGKAAGYGEWGAVLDAYKREKPEAYLTKKAFSPIRLDADRSTLGKDIILYLRNWFDHTSLKEVKMICTDEKGDLLYDGFIQEDIPPHQDGVIKLLGANVQGNSINVSFYYNDLLIDAYHLTQVVSVDSLTEISLKQSFEIVENRDKVSINTPSASLYFDKHTGKVSYCKSGQMDPVVTGPYLYMNEQEVAVVQTEEVICQIENGLAVMTLRERYDNLLGAYIKMIFDGVDLHTFISILDDDTKLEQVEQLGVRYRLLDKVEAISWHRKGLYCTYPEHHIGRNEGTAYLRRCNSDMLKDEYGVKPEWCWEQDMANYFLFEDNSKGITNDFRTRRNHIQDYTVHFVDGSNLCVTPINSHLGAFVEYDTINEKLIPHLQIALGDYYPKLAWGNYCGEPLDIPQENTLDFKLVLCNL</sequence>
<evidence type="ECO:0000313" key="9">
    <source>
        <dbReference type="EMBL" id="MBC8581165.1"/>
    </source>
</evidence>
<keyword evidence="5" id="KW-0326">Glycosidase</keyword>
<dbReference type="GO" id="GO:0005990">
    <property type="term" value="P:lactose catabolic process"/>
    <property type="evidence" value="ECO:0007669"/>
    <property type="project" value="TreeGrafter"/>
</dbReference>
<dbReference type="Pfam" id="PF00703">
    <property type="entry name" value="Glyco_hydro_2"/>
    <property type="match status" value="1"/>
</dbReference>
<protein>
    <recommendedName>
        <fullName evidence="3">beta-galactosidase</fullName>
        <ecNumber evidence="3">3.2.1.23</ecNumber>
    </recommendedName>
</protein>
<feature type="domain" description="Glycoside hydrolase family 2 catalytic" evidence="7">
    <location>
        <begin position="374"/>
        <end position="540"/>
    </location>
</feature>
<dbReference type="InterPro" id="IPR017853">
    <property type="entry name" value="GH"/>
</dbReference>
<dbReference type="PANTHER" id="PTHR46323">
    <property type="entry name" value="BETA-GALACTOSIDASE"/>
    <property type="match status" value="1"/>
</dbReference>
<comment type="similarity">
    <text evidence="2">Belongs to the glycosyl hydrolase 2 family.</text>
</comment>
<feature type="domain" description="Glycoside hydrolase family 2 immunoglobulin-like beta-sandwich" evidence="6">
    <location>
        <begin position="208"/>
        <end position="361"/>
    </location>
</feature>
<dbReference type="Pfam" id="PF02837">
    <property type="entry name" value="Glyco_hydro_2_N"/>
    <property type="match status" value="1"/>
</dbReference>
<evidence type="ECO:0000259" key="7">
    <source>
        <dbReference type="Pfam" id="PF02836"/>
    </source>
</evidence>
<dbReference type="GO" id="GO:0009341">
    <property type="term" value="C:beta-galactosidase complex"/>
    <property type="evidence" value="ECO:0007669"/>
    <property type="project" value="TreeGrafter"/>
</dbReference>
<dbReference type="SUPFAM" id="SSF49303">
    <property type="entry name" value="beta-Galactosidase/glucuronidase domain"/>
    <property type="match status" value="1"/>
</dbReference>
<dbReference type="Gene3D" id="3.20.20.80">
    <property type="entry name" value="Glycosidases"/>
    <property type="match status" value="1"/>
</dbReference>